<protein>
    <submittedName>
        <fullName evidence="2">Acetylcholine receptor subunit alpha-like 1</fullName>
    </submittedName>
</protein>
<evidence type="ECO:0000259" key="1">
    <source>
        <dbReference type="Pfam" id="PF02931"/>
    </source>
</evidence>
<dbReference type="Gene3D" id="2.70.170.10">
    <property type="entry name" value="Neurotransmitter-gated ion-channel ligand-binding domain"/>
    <property type="match status" value="1"/>
</dbReference>
<keyword evidence="2" id="KW-0675">Receptor</keyword>
<dbReference type="Proteomes" id="UP000285301">
    <property type="component" value="Unassembled WGS sequence"/>
</dbReference>
<dbReference type="OrthoDB" id="6501204at2759"/>
<dbReference type="AlphaFoldDB" id="A0A3S3PRW8"/>
<dbReference type="STRING" id="1965070.A0A3S3PRW8"/>
<dbReference type="Pfam" id="PF02931">
    <property type="entry name" value="Neur_chan_LBD"/>
    <property type="match status" value="1"/>
</dbReference>
<name>A0A3S3PRW8_9ACAR</name>
<organism evidence="2 3">
    <name type="scientific">Dinothrombium tinctorium</name>
    <dbReference type="NCBI Taxonomy" id="1965070"/>
    <lineage>
        <taxon>Eukaryota</taxon>
        <taxon>Metazoa</taxon>
        <taxon>Ecdysozoa</taxon>
        <taxon>Arthropoda</taxon>
        <taxon>Chelicerata</taxon>
        <taxon>Arachnida</taxon>
        <taxon>Acari</taxon>
        <taxon>Acariformes</taxon>
        <taxon>Trombidiformes</taxon>
        <taxon>Prostigmata</taxon>
        <taxon>Anystina</taxon>
        <taxon>Parasitengona</taxon>
        <taxon>Trombidioidea</taxon>
        <taxon>Trombidiidae</taxon>
        <taxon>Dinothrombium</taxon>
    </lineage>
</organism>
<reference evidence="2 3" key="1">
    <citation type="journal article" date="2018" name="Gigascience">
        <title>Genomes of trombidid mites reveal novel predicted allergens and laterally-transferred genes associated with secondary metabolism.</title>
        <authorList>
            <person name="Dong X."/>
            <person name="Chaisiri K."/>
            <person name="Xia D."/>
            <person name="Armstrong S.D."/>
            <person name="Fang Y."/>
            <person name="Donnelly M.J."/>
            <person name="Kadowaki T."/>
            <person name="McGarry J.W."/>
            <person name="Darby A.C."/>
            <person name="Makepeace B.L."/>
        </authorList>
    </citation>
    <scope>NUCLEOTIDE SEQUENCE [LARGE SCALE GENOMIC DNA]</scope>
    <source>
        <strain evidence="2">UoL-WK</strain>
    </source>
</reference>
<gene>
    <name evidence="2" type="ORF">B4U79_12833</name>
</gene>
<dbReference type="InterPro" id="IPR006202">
    <property type="entry name" value="Neur_chan_lig-bd"/>
</dbReference>
<dbReference type="SUPFAM" id="SSF63712">
    <property type="entry name" value="Nicotinic receptor ligand binding domain-like"/>
    <property type="match status" value="1"/>
</dbReference>
<comment type="caution">
    <text evidence="2">The sequence shown here is derived from an EMBL/GenBank/DDBJ whole genome shotgun (WGS) entry which is preliminary data.</text>
</comment>
<feature type="domain" description="Neurotransmitter-gated ion-channel ligand-binding" evidence="1">
    <location>
        <begin position="39"/>
        <end position="92"/>
    </location>
</feature>
<keyword evidence="3" id="KW-1185">Reference proteome</keyword>
<sequence>MLTNISFGYKSRRLGLLLWFITLLSIIALNGCRAHFASKRLYDDLLSDYNHLIRPVSNHSSKLVVNLSLKLTQLIEINMKQQVMSTNVWVGQVSSTLSVVIEKPTFCGRVCVARTQRLHKSIKDWQFVDERSYWRQFFHRFTKKSFVCFQTKNSSFKVE</sequence>
<evidence type="ECO:0000313" key="3">
    <source>
        <dbReference type="Proteomes" id="UP000285301"/>
    </source>
</evidence>
<accession>A0A3S3PRW8</accession>
<dbReference type="InterPro" id="IPR036734">
    <property type="entry name" value="Neur_chan_lig-bd_sf"/>
</dbReference>
<proteinExistence type="predicted"/>
<dbReference type="EMBL" id="NCKU01000005">
    <property type="protein sequence ID" value="RWS18023.1"/>
    <property type="molecule type" value="Genomic_DNA"/>
</dbReference>
<evidence type="ECO:0000313" key="2">
    <source>
        <dbReference type="EMBL" id="RWS18023.1"/>
    </source>
</evidence>
<dbReference type="GO" id="GO:0005230">
    <property type="term" value="F:extracellular ligand-gated monoatomic ion channel activity"/>
    <property type="evidence" value="ECO:0007669"/>
    <property type="project" value="InterPro"/>
</dbReference>
<dbReference type="GO" id="GO:0016020">
    <property type="term" value="C:membrane"/>
    <property type="evidence" value="ECO:0007669"/>
    <property type="project" value="InterPro"/>
</dbReference>